<dbReference type="SMART" id="SM00460">
    <property type="entry name" value="TGc"/>
    <property type="match status" value="1"/>
</dbReference>
<gene>
    <name evidence="4" type="ORF">KS419_09570</name>
</gene>
<dbReference type="PANTHER" id="PTHR46333:SF2">
    <property type="entry name" value="CYTOKINESIS PROTEIN 3"/>
    <property type="match status" value="1"/>
</dbReference>
<proteinExistence type="predicted"/>
<keyword evidence="2" id="KW-0812">Transmembrane</keyword>
<comment type="caution">
    <text evidence="4">The sequence shown here is derived from an EMBL/GenBank/DDBJ whole genome shotgun (WGS) entry which is preliminary data.</text>
</comment>
<evidence type="ECO:0000256" key="1">
    <source>
        <dbReference type="SAM" id="MobiDB-lite"/>
    </source>
</evidence>
<dbReference type="InterPro" id="IPR002931">
    <property type="entry name" value="Transglutaminase-like"/>
</dbReference>
<dbReference type="RefSeq" id="WP_217066135.1">
    <property type="nucleotide sequence ID" value="NZ_JAHQCS010000090.1"/>
</dbReference>
<dbReference type="Proteomes" id="UP000784880">
    <property type="component" value="Unassembled WGS sequence"/>
</dbReference>
<dbReference type="EMBL" id="JAHQCS010000090">
    <property type="protein sequence ID" value="MBU9711986.1"/>
    <property type="molecule type" value="Genomic_DNA"/>
</dbReference>
<dbReference type="InterPro" id="IPR032485">
    <property type="entry name" value="LRP1-like_beta_prop"/>
</dbReference>
<evidence type="ECO:0000256" key="2">
    <source>
        <dbReference type="SAM" id="Phobius"/>
    </source>
</evidence>
<dbReference type="Pfam" id="PF16472">
    <property type="entry name" value="DUF5050"/>
    <property type="match status" value="1"/>
</dbReference>
<feature type="compositionally biased region" description="Polar residues" evidence="1">
    <location>
        <begin position="53"/>
        <end position="69"/>
    </location>
</feature>
<evidence type="ECO:0000259" key="3">
    <source>
        <dbReference type="SMART" id="SM00460"/>
    </source>
</evidence>
<name>A0ABS6JEH6_9BACI</name>
<evidence type="ECO:0000313" key="4">
    <source>
        <dbReference type="EMBL" id="MBU9711986.1"/>
    </source>
</evidence>
<evidence type="ECO:0000313" key="5">
    <source>
        <dbReference type="Proteomes" id="UP000784880"/>
    </source>
</evidence>
<accession>A0ABS6JEH6</accession>
<keyword evidence="2" id="KW-0472">Membrane</keyword>
<dbReference type="Pfam" id="PF01841">
    <property type="entry name" value="Transglut_core"/>
    <property type="match status" value="1"/>
</dbReference>
<organism evidence="4 5">
    <name type="scientific">Evansella tamaricis</name>
    <dbReference type="NCBI Taxonomy" id="2069301"/>
    <lineage>
        <taxon>Bacteria</taxon>
        <taxon>Bacillati</taxon>
        <taxon>Bacillota</taxon>
        <taxon>Bacilli</taxon>
        <taxon>Bacillales</taxon>
        <taxon>Bacillaceae</taxon>
        <taxon>Evansella</taxon>
    </lineage>
</organism>
<keyword evidence="5" id="KW-1185">Reference proteome</keyword>
<sequence>MRLFKYIVSLALVTMLLIFIFKVEDLREFSFENVLGTAINGQTADELPDQNEPVPQNRNINSYESSPQEQDVKEESVDQIIESTLYDVILNAFLEGKREINVAHLSLDSDEVFGVREQVLEDYPEIFYFEHTGSHFWTDGKLEFNYRYSEENLEQVRTELDEKVEDILKETIEPGMSDLQKIIELHDYVVLNTAYDYDNYLNGTVPDLSYTSYGALINGVAVCDGYTKAMNLLLREVGIESKYVVGEANGDGHSWNLINLDGEWYHLDATWNDPVPDQEGQVRYKYFLVTDDLLIRDHIWNRGDYPKATSDRFSYFQGMEHAKRIGDMIYYTDDEYLFSIHITGSDHRKISDVRAYNIAVGTDYIYFSNYSHGGHLFKVKKDGSGLTNLNSIHSEEIVLEDGILHYTDQSTMERKSIQVDD</sequence>
<dbReference type="PANTHER" id="PTHR46333">
    <property type="entry name" value="CYTOKINESIS PROTEIN 3"/>
    <property type="match status" value="1"/>
</dbReference>
<keyword evidence="2" id="KW-1133">Transmembrane helix</keyword>
<feature type="region of interest" description="Disordered" evidence="1">
    <location>
        <begin position="42"/>
        <end position="72"/>
    </location>
</feature>
<dbReference type="InterPro" id="IPR052557">
    <property type="entry name" value="CAP/Cytokinesis_protein"/>
</dbReference>
<protein>
    <submittedName>
        <fullName evidence="4">DUF5050 domain-containing protein</fullName>
    </submittedName>
</protein>
<feature type="transmembrane region" description="Helical" evidence="2">
    <location>
        <begin position="6"/>
        <end position="23"/>
    </location>
</feature>
<feature type="domain" description="Transglutaminase-like" evidence="3">
    <location>
        <begin position="215"/>
        <end position="271"/>
    </location>
</feature>
<reference evidence="4 5" key="1">
    <citation type="submission" date="2021-06" db="EMBL/GenBank/DDBJ databases">
        <title>Bacillus sp. RD4P76, an endophyte from a halophyte.</title>
        <authorList>
            <person name="Sun J.-Q."/>
        </authorList>
    </citation>
    <scope>NUCLEOTIDE SEQUENCE [LARGE SCALE GENOMIC DNA]</scope>
    <source>
        <strain evidence="4 5">CGMCC 1.15917</strain>
    </source>
</reference>